<feature type="site" description="Important for catalytic activity and substrate specificity; stabilizes the transition state when the phosphoryl donor is PPi; prevents ATP from binding by mimicking the alpha-phosphate group of ATP" evidence="6">
    <location>
        <position position="112"/>
    </location>
</feature>
<evidence type="ECO:0000313" key="8">
    <source>
        <dbReference type="EMBL" id="AOR22861.1"/>
    </source>
</evidence>
<protein>
    <recommendedName>
        <fullName evidence="6">Pyrophosphate--fructose 6-phosphate 1-phosphotransferase</fullName>
        <ecNumber evidence="6">2.7.1.90</ecNumber>
    </recommendedName>
    <alternativeName>
        <fullName evidence="6">6-phosphofructokinase, pyrophosphate dependent</fullName>
    </alternativeName>
    <alternativeName>
        <fullName evidence="6">PPi-dependent phosphofructokinase</fullName>
        <shortName evidence="6">PPi-PFK</shortName>
    </alternativeName>
    <alternativeName>
        <fullName evidence="6">Pyrophosphate-dependent 6-phosphofructose-1-kinase</fullName>
    </alternativeName>
</protein>
<comment type="catalytic activity">
    <reaction evidence="6">
        <text>beta-D-fructose 6-phosphate + diphosphate = beta-D-fructose 1,6-bisphosphate + phosphate + H(+)</text>
        <dbReference type="Rhea" id="RHEA:13613"/>
        <dbReference type="ChEBI" id="CHEBI:15378"/>
        <dbReference type="ChEBI" id="CHEBI:32966"/>
        <dbReference type="ChEBI" id="CHEBI:33019"/>
        <dbReference type="ChEBI" id="CHEBI:43474"/>
        <dbReference type="ChEBI" id="CHEBI:57634"/>
        <dbReference type="EC" id="2.7.1.90"/>
    </reaction>
</comment>
<evidence type="ECO:0000256" key="4">
    <source>
        <dbReference type="ARBA" id="ARBA00022777"/>
    </source>
</evidence>
<comment type="subunit">
    <text evidence="6">Homodimer.</text>
</comment>
<dbReference type="GO" id="GO:0005737">
    <property type="term" value="C:cytoplasm"/>
    <property type="evidence" value="ECO:0007669"/>
    <property type="project" value="UniProtKB-SubCell"/>
</dbReference>
<comment type="subcellular location">
    <subcellularLocation>
        <location evidence="6">Cytoplasm</location>
    </subcellularLocation>
</comment>
<dbReference type="Gene3D" id="3.40.50.450">
    <property type="match status" value="1"/>
</dbReference>
<dbReference type="NCBIfam" id="NF010675">
    <property type="entry name" value="PRK14072.1"/>
    <property type="match status" value="1"/>
</dbReference>
<evidence type="ECO:0000313" key="9">
    <source>
        <dbReference type="Proteomes" id="UP000094652"/>
    </source>
</evidence>
<dbReference type="STRING" id="394958.BGI42_03650"/>
<dbReference type="PANTHER" id="PTHR45770">
    <property type="entry name" value="ATP-DEPENDENT 6-PHOSPHOFRUCTOKINASE 1"/>
    <property type="match status" value="1"/>
</dbReference>
<organism evidence="8 9">
    <name type="scientific">Clostridium taeniosporum</name>
    <dbReference type="NCBI Taxonomy" id="394958"/>
    <lineage>
        <taxon>Bacteria</taxon>
        <taxon>Bacillati</taxon>
        <taxon>Bacillota</taxon>
        <taxon>Clostridia</taxon>
        <taxon>Eubacteriales</taxon>
        <taxon>Clostridiaceae</taxon>
        <taxon>Clostridium</taxon>
    </lineage>
</organism>
<reference evidence="9" key="1">
    <citation type="submission" date="2016-09" db="EMBL/GenBank/DDBJ databases">
        <title>Genomics of Clostridium taeniosporum, an organism which forms endospores with ribbon-like appendages.</title>
        <authorList>
            <person name="Walker J.R."/>
        </authorList>
    </citation>
    <scope>NUCLEOTIDE SEQUENCE [LARGE SCALE GENOMIC DNA]</scope>
    <source>
        <strain evidence="9">1/k</strain>
    </source>
</reference>
<dbReference type="GO" id="GO:0047334">
    <property type="term" value="F:diphosphate-fructose-6-phosphate 1-phosphotransferase activity"/>
    <property type="evidence" value="ECO:0007669"/>
    <property type="project" value="UniProtKB-EC"/>
</dbReference>
<sequence length="405" mass="45257">MSNCIIAQSGGPTSVINSSVVGLINANKSLKIFDKVYGGLNGVEGILNGSIIDLTSINENELQTFRYTPSSGLGSCRYKLQNPDNSCDEYENLIQILREYDITSFFYVGGNDSMDTIAKLSAYAKKNNIHINFIGIPKTIDNDLMFTDHTPGFGSAARFVTTSVLETYLDSSVYLNNGIFILETMGRDTGWLAASACMAKIDNKPVADFIYLPETVFDKYKFINDVREKFKKQNKVYIVVSEGIKDGNGKFISEFQCVSDDKFGHTQLGGVSQYLRNLILDASITKRVKSLELGILQRCAMHCASNTDLDEAYNVGYIALESAAKNETGKMVAIKRENTKDYKASYFLVDADKIANNVKYFPTEWINEDGNFLKEEAYEYFLPLIADMPSLKMENNLPKYKAFNI</sequence>
<dbReference type="Proteomes" id="UP000094652">
    <property type="component" value="Chromosome"/>
</dbReference>
<keyword evidence="6" id="KW-0324">Glycolysis</keyword>
<dbReference type="RefSeq" id="WP_069679019.1">
    <property type="nucleotide sequence ID" value="NZ_CP017253.2"/>
</dbReference>
<feature type="domain" description="Phosphofructokinase" evidence="7">
    <location>
        <begin position="4"/>
        <end position="303"/>
    </location>
</feature>
<feature type="binding site" evidence="6">
    <location>
        <begin position="185"/>
        <end position="187"/>
    </location>
    <ligand>
        <name>substrate</name>
    </ligand>
</feature>
<keyword evidence="5 6" id="KW-0460">Magnesium</keyword>
<dbReference type="UniPathway" id="UPA00109">
    <property type="reaction ID" value="UER00182"/>
</dbReference>
<feature type="binding site" evidence="6">
    <location>
        <position position="11"/>
    </location>
    <ligand>
        <name>diphosphate</name>
        <dbReference type="ChEBI" id="CHEBI:33019"/>
    </ligand>
</feature>
<keyword evidence="3 6" id="KW-0479">Metal-binding</keyword>
<name>A0A1D7XHN0_9CLOT</name>
<dbReference type="SUPFAM" id="SSF53784">
    <property type="entry name" value="Phosphofructokinase"/>
    <property type="match status" value="1"/>
</dbReference>
<dbReference type="InterPro" id="IPR011404">
    <property type="entry name" value="PPi-PFK"/>
</dbReference>
<comment type="pathway">
    <text evidence="6">Carbohydrate degradation; glycolysis; D-glyceraldehyde 3-phosphate and glycerone phosphate from D-glucose: step 3/4.</text>
</comment>
<dbReference type="InterPro" id="IPR050929">
    <property type="entry name" value="PFKA"/>
</dbReference>
<feature type="binding site" evidence="6">
    <location>
        <position position="111"/>
    </location>
    <ligand>
        <name>Mg(2+)</name>
        <dbReference type="ChEBI" id="CHEBI:18420"/>
        <note>catalytic</note>
    </ligand>
</feature>
<evidence type="ECO:0000256" key="3">
    <source>
        <dbReference type="ARBA" id="ARBA00022723"/>
    </source>
</evidence>
<gene>
    <name evidence="6" type="primary">pfp</name>
    <name evidence="8" type="ORF">BGI42_03650</name>
</gene>
<dbReference type="GO" id="GO:0003872">
    <property type="term" value="F:6-phosphofructokinase activity"/>
    <property type="evidence" value="ECO:0007669"/>
    <property type="project" value="UniProtKB-UniRule"/>
</dbReference>
<evidence type="ECO:0000256" key="5">
    <source>
        <dbReference type="ARBA" id="ARBA00022842"/>
    </source>
</evidence>
<comment type="function">
    <text evidence="6">Catalyzes the phosphorylation of D-fructose 6-phosphate, the first committing step of glycolysis. Uses inorganic phosphate (PPi) as phosphoryl donor instead of ATP like common ATP-dependent phosphofructokinases (ATP-PFKs), which renders the reaction reversible, and can thus function both in glycolysis and gluconeogenesis. Consistently, PPi-PFK can replace the enzymes of both the forward (ATP-PFK) and reverse (fructose-bisphosphatase (FBPase)) reactions.</text>
</comment>
<comment type="cofactor">
    <cofactor evidence="1 6">
        <name>Mg(2+)</name>
        <dbReference type="ChEBI" id="CHEBI:18420"/>
    </cofactor>
</comment>
<evidence type="ECO:0000256" key="2">
    <source>
        <dbReference type="ARBA" id="ARBA00022679"/>
    </source>
</evidence>
<keyword evidence="9" id="KW-1185">Reference proteome</keyword>
<dbReference type="GO" id="GO:0006002">
    <property type="term" value="P:fructose 6-phosphate metabolic process"/>
    <property type="evidence" value="ECO:0007669"/>
    <property type="project" value="InterPro"/>
</dbReference>
<proteinExistence type="inferred from homology"/>
<evidence type="ECO:0000256" key="1">
    <source>
        <dbReference type="ARBA" id="ARBA00001946"/>
    </source>
</evidence>
<keyword evidence="2 6" id="KW-0808">Transferase</keyword>
<dbReference type="InterPro" id="IPR035966">
    <property type="entry name" value="PKF_sf"/>
</dbReference>
<dbReference type="Gene3D" id="3.40.50.460">
    <property type="entry name" value="Phosphofructokinase domain"/>
    <property type="match status" value="1"/>
</dbReference>
<evidence type="ECO:0000256" key="6">
    <source>
        <dbReference type="HAMAP-Rule" id="MF_01978"/>
    </source>
</evidence>
<feature type="site" description="Important for catalytic activity; stabilizes the transition state when the phosphoryl donor is PPi" evidence="6">
    <location>
        <position position="138"/>
    </location>
</feature>
<dbReference type="OrthoDB" id="9802503at2"/>
<dbReference type="EMBL" id="CP017253">
    <property type="protein sequence ID" value="AOR22861.1"/>
    <property type="molecule type" value="Genomic_DNA"/>
</dbReference>
<comment type="activity regulation">
    <text evidence="6">Non-allosteric.</text>
</comment>
<feature type="active site" description="Proton acceptor" evidence="6">
    <location>
        <position position="141"/>
    </location>
</feature>
<evidence type="ECO:0000259" key="7">
    <source>
        <dbReference type="Pfam" id="PF00365"/>
    </source>
</evidence>
<dbReference type="KEGG" id="ctae:BGI42_03650"/>
<keyword evidence="6" id="KW-0963">Cytoplasm</keyword>
<dbReference type="PRINTS" id="PR00476">
    <property type="entry name" value="PHFRCTKINASE"/>
</dbReference>
<feature type="binding site" evidence="6">
    <location>
        <position position="242"/>
    </location>
    <ligand>
        <name>substrate</name>
    </ligand>
</feature>
<dbReference type="InterPro" id="IPR000023">
    <property type="entry name" value="Phosphofructokinase_dom"/>
</dbReference>
<dbReference type="GO" id="GO:0046872">
    <property type="term" value="F:metal ion binding"/>
    <property type="evidence" value="ECO:0007669"/>
    <property type="project" value="UniProtKB-KW"/>
</dbReference>
<dbReference type="Pfam" id="PF00365">
    <property type="entry name" value="PFK"/>
    <property type="match status" value="1"/>
</dbReference>
<dbReference type="EC" id="2.7.1.90" evidence="6"/>
<accession>A0A1D7XHN0</accession>
<dbReference type="AlphaFoldDB" id="A0A1D7XHN0"/>
<dbReference type="PIRSF" id="PIRSF036483">
    <property type="entry name" value="PFK_XF0274"/>
    <property type="match status" value="1"/>
</dbReference>
<comment type="similarity">
    <text evidence="6">Belongs to the phosphofructokinase type A (PFKA) family. PPi-dependent PFK group II subfamily. Clade 'B2' sub-subfamily.</text>
</comment>
<dbReference type="HAMAP" id="MF_01978">
    <property type="entry name" value="Phosphofructokinase_II_B2"/>
    <property type="match status" value="1"/>
</dbReference>
<keyword evidence="4 6" id="KW-0418">Kinase</keyword>
<comment type="caution">
    <text evidence="6">Lacks conserved residue(s) required for the propagation of feature annotation.</text>
</comment>
<feature type="binding site" evidence="6">
    <location>
        <begin position="139"/>
        <end position="141"/>
    </location>
    <ligand>
        <name>substrate</name>
    </ligand>
</feature>
<dbReference type="InterPro" id="IPR022953">
    <property type="entry name" value="ATP_PFK"/>
</dbReference>